<sequence>MFKRSRTQKRQSTVIQGKPAAQPKKMRLQALEPRVLLDAAAAATATAMAEQAQPQAVHDAPDAHNADLMQALQRANAQAVAPVDAGGARSADTAHPANVYFIDRSLPDVDTLVKDLGPNAEVHFIEPGQDGIQAIADVLQGRTDVASIQILSHGSEATVQLGTATLDAASMQGQYHDLLVAIGHSLSADGDILIYGCDFGAGADGLHAMELLSDITGADVGASADITGAADLGGNWVLERQVGSVEADVVSAGDWHHDLALGAPSGQITNPGFTGTTGWTSDTGFASGSGWYLSGNTMLMYAENAKSSVTWNAPINGWNFGPGTNGAATVSVDFAFNNGDNPAVAATNGFTSCTFDIQVGGVTYARVTTPPGGASNEAGTATVTYLNGASGNVSTIAATPWGSWAYTTILVSLPKGIADGSQLRLVGNSTNAADDMTFDNVQVYTSPYINTTPVAVNDTVVTAEDTPVALNLLANDTDADGDTLKVYSLNNVTLTPGTAQSISVPNGTVDVAASGAMTFRPNADYNGTSSFTYVAADPMGAKSTATVNLTITPVNDAPVLNPAAVLTLPDVNEDAPLPAGGVGQLVSSLMTASNVTDVDAGAVKGMAVTGVDTSHGTWYYSTNNGTTWSAIMGVSDANALLLSASSNARVYFRPNADWNGTDTGLTVRAWDTTSGVNGGFADATVNGGTSAFSSASDTIAAKVLPVNDAPVNNLPAGGWSTNEDTAMPITGLSIADVDAGTGSMQVRIYVNSGTLTANSGSGVAVTGSGTGDLYLTGTRDAINAYLASAGTPVFNPVANFNGSVSILVQTNDNGNTGSGGALTDSDWSTINVASVNDAPVLNPSIALTLPAVQEDAGPPVGGVGQYVYYLTTGAGNTTDVDTGAVSGVAITGADSSHGTWWYSIDNGTTWKVMGPVSDANALLLSHGSTFSRVYFQPNADWYGTLPAGLTIRAWDKTSGVEGGRADTTVNGGSTAFSAATAKVSQTVNPVADIVADYVTTVEDTPVTFNPITGAGESSGADNFEDPGRIITAVGGTAITAGGPAVAVANGMVSLAADGSTLNFTPSPDYNGTAVFSYTVTSGGGATETANINITVTPVADAPRIDLDTSTPGTDYAAVFDQAPIAIGRMVSLVDPDGAESLTSMTVKLTNVQAGDVLSAGGLPSGLTGTYNPATGVYTITGYASPANYQTALSLIQFSTTSGSLADRVIEVQAFSSVAPMPSNIARTTVRILDTDSDGVANVIDIDDDNDGILDINEDLLPPSLVDGTNEGAIGVAWTEDTNTGSLNSTVAGTGWNPYEGSPDTWKGPFSLNGSGYWGGAMNGVPGAADGEVFMAIYNGFTNESVFRTIPASAGIQVGDAIQINYAQIFGGVNGLTPVGRQASFVFTIDGVDYVGPALTYEGNVVKSWSEASFTFIAKSATPTIIVSITSTGDGNYLGFDSFKIFKVADVQALRDPDHDGIPNRLDIDSDNDGITDNVEAQRTGSYIAPSGSGAAMIDLDHDGLDDRYDANVGNKTAAGSKGLTPADTDGDATPDFLDSDSDNDGKLDIVERGDGAPTSITSTADSDGDGLLDIFEGSNPNNGFVVNGNNLIGSNFNLADSDGDVAANGVGAIPLTKDFDYRDAVNAPLIDLNSTATGSDTSRQRVVLHRRHGRHRGRQADSGCH</sequence>
<dbReference type="SUPFAM" id="SSF50939">
    <property type="entry name" value="Sialidases"/>
    <property type="match status" value="1"/>
</dbReference>
<organism evidence="3 4">
    <name type="scientific">Variovorax robiniae</name>
    <dbReference type="NCBI Taxonomy" id="1836199"/>
    <lineage>
        <taxon>Bacteria</taxon>
        <taxon>Pseudomonadati</taxon>
        <taxon>Pseudomonadota</taxon>
        <taxon>Betaproteobacteria</taxon>
        <taxon>Burkholderiales</taxon>
        <taxon>Comamonadaceae</taxon>
        <taxon>Variovorax</taxon>
    </lineage>
</organism>
<dbReference type="Proteomes" id="UP001367030">
    <property type="component" value="Unassembled WGS sequence"/>
</dbReference>
<dbReference type="RefSeq" id="WP_340336153.1">
    <property type="nucleotide sequence ID" value="NZ_JBBKZS010000006.1"/>
</dbReference>
<dbReference type="InterPro" id="IPR002126">
    <property type="entry name" value="Cadherin-like_dom"/>
</dbReference>
<dbReference type="InterPro" id="IPR053786">
    <property type="entry name" value="LEPRxLL_CS"/>
</dbReference>
<feature type="compositionally biased region" description="Acidic residues" evidence="1">
    <location>
        <begin position="1528"/>
        <end position="1542"/>
    </location>
</feature>
<accession>A0ABU8X8A2</accession>
<dbReference type="InterPro" id="IPR028974">
    <property type="entry name" value="TSP_type-3_rpt"/>
</dbReference>
<reference evidence="3 4" key="1">
    <citation type="submission" date="2024-03" db="EMBL/GenBank/DDBJ databases">
        <title>Novel species of the genus Variovorax.</title>
        <authorList>
            <person name="Liu Q."/>
            <person name="Xin Y.-H."/>
        </authorList>
    </citation>
    <scope>NUCLEOTIDE SEQUENCE [LARGE SCALE GENOMIC DNA]</scope>
    <source>
        <strain evidence="3 4">KACC 18901</strain>
    </source>
</reference>
<dbReference type="Pfam" id="PF14252">
    <property type="entry name" value="DUF4347"/>
    <property type="match status" value="1"/>
</dbReference>
<proteinExistence type="predicted"/>
<dbReference type="EMBL" id="JBBKZS010000006">
    <property type="protein sequence ID" value="MEJ8856076.1"/>
    <property type="molecule type" value="Genomic_DNA"/>
</dbReference>
<comment type="caution">
    <text evidence="3">The sequence shown here is derived from an EMBL/GenBank/DDBJ whole genome shotgun (WGS) entry which is preliminary data.</text>
</comment>
<keyword evidence="4" id="KW-1185">Reference proteome</keyword>
<dbReference type="Gene3D" id="2.60.40.2810">
    <property type="match status" value="2"/>
</dbReference>
<evidence type="ECO:0000259" key="2">
    <source>
        <dbReference type="PROSITE" id="PS50268"/>
    </source>
</evidence>
<gene>
    <name evidence="3" type="ORF">WKW79_15965</name>
</gene>
<evidence type="ECO:0000256" key="1">
    <source>
        <dbReference type="SAM" id="MobiDB-lite"/>
    </source>
</evidence>
<evidence type="ECO:0000313" key="4">
    <source>
        <dbReference type="Proteomes" id="UP001367030"/>
    </source>
</evidence>
<dbReference type="PROSITE" id="PS50268">
    <property type="entry name" value="CADHERIN_2"/>
    <property type="match status" value="1"/>
</dbReference>
<feature type="region of interest" description="Disordered" evidence="1">
    <location>
        <begin position="1"/>
        <end position="25"/>
    </location>
</feature>
<dbReference type="InterPro" id="IPR036278">
    <property type="entry name" value="Sialidase_sf"/>
</dbReference>
<dbReference type="NCBIfam" id="NF012211">
    <property type="entry name" value="tand_rpt_95"/>
    <property type="match status" value="2"/>
</dbReference>
<feature type="domain" description="Cadherin" evidence="2">
    <location>
        <begin position="466"/>
        <end position="560"/>
    </location>
</feature>
<name>A0ABU8X8A2_9BURK</name>
<feature type="region of interest" description="Disordered" evidence="1">
    <location>
        <begin position="1514"/>
        <end position="1568"/>
    </location>
</feature>
<dbReference type="Pfam" id="PF17963">
    <property type="entry name" value="Big_9"/>
    <property type="match status" value="2"/>
</dbReference>
<protein>
    <submittedName>
        <fullName evidence="3">DUF4347 domain-containing protein</fullName>
    </submittedName>
</protein>
<evidence type="ECO:0000313" key="3">
    <source>
        <dbReference type="EMBL" id="MEJ8856076.1"/>
    </source>
</evidence>
<feature type="compositionally biased region" description="Basic and acidic residues" evidence="1">
    <location>
        <begin position="1543"/>
        <end position="1554"/>
    </location>
</feature>
<dbReference type="InterPro" id="IPR025592">
    <property type="entry name" value="DUF4347"/>
</dbReference>
<dbReference type="NCBIfam" id="NF012209">
    <property type="entry name" value="LEPR-8K"/>
    <property type="match status" value="1"/>
</dbReference>
<dbReference type="SUPFAM" id="SSF103647">
    <property type="entry name" value="TSP type-3 repeat"/>
    <property type="match status" value="2"/>
</dbReference>